<comment type="caution">
    <text evidence="1">The sequence shown here is derived from an EMBL/GenBank/DDBJ whole genome shotgun (WGS) entry which is preliminary data.</text>
</comment>
<evidence type="ECO:0000313" key="1">
    <source>
        <dbReference type="EMBL" id="TLD43158.1"/>
    </source>
</evidence>
<dbReference type="AlphaFoldDB" id="A0A533QEI6"/>
<proteinExistence type="predicted"/>
<evidence type="ECO:0000313" key="2">
    <source>
        <dbReference type="Proteomes" id="UP000319783"/>
    </source>
</evidence>
<sequence length="51" mass="6401">MATKKYLQGLDDEIEGYERISEHFHKKNRYRKQAAKKLRVKQQYHYHDEEY</sequence>
<dbReference type="Proteomes" id="UP000319783">
    <property type="component" value="Unassembled WGS sequence"/>
</dbReference>
<name>A0A533QEI6_9BACT</name>
<gene>
    <name evidence="1" type="ORF">JETT_0593</name>
</gene>
<dbReference type="EMBL" id="SULG01000007">
    <property type="protein sequence ID" value="TLD43158.1"/>
    <property type="molecule type" value="Genomic_DNA"/>
</dbReference>
<reference evidence="1 2" key="1">
    <citation type="submission" date="2019-04" db="EMBL/GenBank/DDBJ databases">
        <title>Genome of a novel bacterium Candidatus Jettenia ecosi reconstructed from metagenome of an anammox bioreactor.</title>
        <authorList>
            <person name="Mardanov A.V."/>
            <person name="Beletsky A.V."/>
            <person name="Ravin N.V."/>
            <person name="Botchkova E.A."/>
            <person name="Litti Y.V."/>
            <person name="Nozhevnikova A.N."/>
        </authorList>
    </citation>
    <scope>NUCLEOTIDE SEQUENCE [LARGE SCALE GENOMIC DNA]</scope>
    <source>
        <strain evidence="1">J2</strain>
    </source>
</reference>
<organism evidence="1 2">
    <name type="scientific">Candidatus Jettenia ecosi</name>
    <dbReference type="NCBI Taxonomy" id="2494326"/>
    <lineage>
        <taxon>Bacteria</taxon>
        <taxon>Pseudomonadati</taxon>
        <taxon>Planctomycetota</taxon>
        <taxon>Candidatus Brocadiia</taxon>
        <taxon>Candidatus Brocadiales</taxon>
        <taxon>Candidatus Brocadiaceae</taxon>
        <taxon>Candidatus Jettenia</taxon>
    </lineage>
</organism>
<accession>A0A533QEI6</accession>
<protein>
    <submittedName>
        <fullName evidence="1">Uncharacterized protein</fullName>
    </submittedName>
</protein>